<dbReference type="InterPro" id="IPR028630">
    <property type="entry name" value="Sigma70_RpoD"/>
</dbReference>
<feature type="region of interest" description="Disordered" evidence="7">
    <location>
        <begin position="83"/>
        <end position="113"/>
    </location>
</feature>
<dbReference type="SUPFAM" id="SSF88946">
    <property type="entry name" value="Sigma2 domain of RNA polymerase sigma factors"/>
    <property type="match status" value="1"/>
</dbReference>
<evidence type="ECO:0000256" key="5">
    <source>
        <dbReference type="ARBA" id="ARBA00023163"/>
    </source>
</evidence>
<feature type="domain" description="RNA polymerase sigma-70" evidence="8">
    <location>
        <begin position="445"/>
        <end position="458"/>
    </location>
</feature>
<dbReference type="PROSITE" id="PS00715">
    <property type="entry name" value="SIGMA70_1"/>
    <property type="match status" value="1"/>
</dbReference>
<comment type="caution">
    <text evidence="10">The sequence shown here is derived from an EMBL/GenBank/DDBJ whole genome shotgun (WGS) entry which is preliminary data.</text>
</comment>
<dbReference type="InterPro" id="IPR007631">
    <property type="entry name" value="RNA_pol_sigma_70_non-ess"/>
</dbReference>
<reference evidence="10" key="1">
    <citation type="journal article" date="2014" name="Int. J. Syst. Evol. Microbiol.">
        <title>Complete genome sequence of Corynebacterium casei LMG S-19264T (=DSM 44701T), isolated from a smear-ripened cheese.</title>
        <authorList>
            <consortium name="US DOE Joint Genome Institute (JGI-PGF)"/>
            <person name="Walter F."/>
            <person name="Albersmeier A."/>
            <person name="Kalinowski J."/>
            <person name="Ruckert C."/>
        </authorList>
    </citation>
    <scope>NUCLEOTIDE SEQUENCE</scope>
    <source>
        <strain evidence="10">CGMCC 1.15725</strain>
    </source>
</reference>
<evidence type="ECO:0000259" key="9">
    <source>
        <dbReference type="PROSITE" id="PS00716"/>
    </source>
</evidence>
<dbReference type="InterPro" id="IPR042189">
    <property type="entry name" value="RNA_pol_sigma_70_r1_1_sf"/>
</dbReference>
<dbReference type="SUPFAM" id="SSF88659">
    <property type="entry name" value="Sigma3 and sigma4 domains of RNA polymerase sigma factors"/>
    <property type="match status" value="2"/>
</dbReference>
<dbReference type="NCBIfam" id="TIGR02937">
    <property type="entry name" value="sigma70-ECF"/>
    <property type="match status" value="1"/>
</dbReference>
<dbReference type="InterPro" id="IPR013324">
    <property type="entry name" value="RNA_pol_sigma_r3/r4-like"/>
</dbReference>
<dbReference type="PRINTS" id="PR00046">
    <property type="entry name" value="SIGMA70FCT"/>
</dbReference>
<dbReference type="FunFam" id="1.10.10.10:FF:000002">
    <property type="entry name" value="RNA polymerase sigma factor SigA"/>
    <property type="match status" value="1"/>
</dbReference>
<evidence type="ECO:0000256" key="7">
    <source>
        <dbReference type="SAM" id="MobiDB-lite"/>
    </source>
</evidence>
<feature type="region of interest" description="Disordered" evidence="7">
    <location>
        <begin position="189"/>
        <end position="233"/>
    </location>
</feature>
<organism evidence="10 11">
    <name type="scientific">Aliidongia dinghuensis</name>
    <dbReference type="NCBI Taxonomy" id="1867774"/>
    <lineage>
        <taxon>Bacteria</taxon>
        <taxon>Pseudomonadati</taxon>
        <taxon>Pseudomonadota</taxon>
        <taxon>Alphaproteobacteria</taxon>
        <taxon>Rhodospirillales</taxon>
        <taxon>Dongiaceae</taxon>
        <taxon>Aliidongia</taxon>
    </lineage>
</organism>
<feature type="short sequence motif" description="Interaction with polymerase core subunit RpoC" evidence="6">
    <location>
        <begin position="445"/>
        <end position="448"/>
    </location>
</feature>
<keyword evidence="3 6" id="KW-0731">Sigma factor</keyword>
<dbReference type="Gene3D" id="1.10.10.10">
    <property type="entry name" value="Winged helix-like DNA-binding domain superfamily/Winged helix DNA-binding domain"/>
    <property type="match status" value="2"/>
</dbReference>
<feature type="region of interest" description="Sigma-70 factor domain-4" evidence="6">
    <location>
        <begin position="589"/>
        <end position="642"/>
    </location>
</feature>
<dbReference type="Pfam" id="PF04545">
    <property type="entry name" value="Sigma70_r4"/>
    <property type="match status" value="1"/>
</dbReference>
<dbReference type="InterPro" id="IPR007624">
    <property type="entry name" value="RNA_pol_sigma70_r3"/>
</dbReference>
<accession>A0A8J2Z131</accession>
<feature type="region of interest" description="Sigma-70 factor domain-2" evidence="6">
    <location>
        <begin position="421"/>
        <end position="491"/>
    </location>
</feature>
<dbReference type="InterPro" id="IPR007630">
    <property type="entry name" value="RNA_pol_sigma70_r4"/>
</dbReference>
<dbReference type="InterPro" id="IPR007127">
    <property type="entry name" value="RNA_pol_sigma_70_r1_1"/>
</dbReference>
<evidence type="ECO:0000256" key="3">
    <source>
        <dbReference type="ARBA" id="ARBA00023082"/>
    </source>
</evidence>
<dbReference type="AlphaFoldDB" id="A0A8J2Z131"/>
<comment type="function">
    <text evidence="6">Sigma factors are initiation factors that promote the attachment of RNA polymerase to specific initiation sites and are then released. This sigma factor is the primary sigma factor during exponential growth.</text>
</comment>
<feature type="domain" description="RNA polymerase sigma-70" evidence="9">
    <location>
        <begin position="614"/>
        <end position="640"/>
    </location>
</feature>
<dbReference type="CDD" id="cd06171">
    <property type="entry name" value="Sigma70_r4"/>
    <property type="match status" value="1"/>
</dbReference>
<dbReference type="InterPro" id="IPR007627">
    <property type="entry name" value="RNA_pol_sigma70_r2"/>
</dbReference>
<dbReference type="GO" id="GO:0003677">
    <property type="term" value="F:DNA binding"/>
    <property type="evidence" value="ECO:0007669"/>
    <property type="project" value="UniProtKB-UniRule"/>
</dbReference>
<dbReference type="InterPro" id="IPR014284">
    <property type="entry name" value="RNA_pol_sigma-70_dom"/>
</dbReference>
<dbReference type="Gene3D" id="1.10.220.120">
    <property type="entry name" value="Sigma-70 factor, region 1.1"/>
    <property type="match status" value="1"/>
</dbReference>
<evidence type="ECO:0000313" key="10">
    <source>
        <dbReference type="EMBL" id="GGF45116.1"/>
    </source>
</evidence>
<dbReference type="Proteomes" id="UP000646365">
    <property type="component" value="Unassembled WGS sequence"/>
</dbReference>
<feature type="DNA-binding region" description="H-T-H motif" evidence="6">
    <location>
        <begin position="615"/>
        <end position="634"/>
    </location>
</feature>
<dbReference type="Pfam" id="PF03979">
    <property type="entry name" value="Sigma70_r1_1"/>
    <property type="match status" value="1"/>
</dbReference>
<protein>
    <recommendedName>
        <fullName evidence="6">RNA polymerase sigma factor RpoD</fullName>
    </recommendedName>
    <alternativeName>
        <fullName evidence="6">Sigma-70</fullName>
    </alternativeName>
</protein>
<feature type="compositionally biased region" description="Acidic residues" evidence="7">
    <location>
        <begin position="195"/>
        <end position="232"/>
    </location>
</feature>
<name>A0A8J2Z131_9PROT</name>
<evidence type="ECO:0000256" key="1">
    <source>
        <dbReference type="ARBA" id="ARBA00022490"/>
    </source>
</evidence>
<dbReference type="InterPro" id="IPR000943">
    <property type="entry name" value="RNA_pol_sigma70"/>
</dbReference>
<dbReference type="InterPro" id="IPR009042">
    <property type="entry name" value="RNA_pol_sigma70_r1_2"/>
</dbReference>
<evidence type="ECO:0000313" key="11">
    <source>
        <dbReference type="Proteomes" id="UP000646365"/>
    </source>
</evidence>
<dbReference type="PANTHER" id="PTHR30603">
    <property type="entry name" value="RNA POLYMERASE SIGMA FACTOR RPO"/>
    <property type="match status" value="1"/>
</dbReference>
<dbReference type="InterPro" id="IPR036388">
    <property type="entry name" value="WH-like_DNA-bd_sf"/>
</dbReference>
<keyword evidence="1 6" id="KW-0963">Cytoplasm</keyword>
<keyword evidence="11" id="KW-1185">Reference proteome</keyword>
<dbReference type="Gene3D" id="1.10.601.10">
    <property type="entry name" value="RNA Polymerase Primary Sigma Factor"/>
    <property type="match status" value="1"/>
</dbReference>
<dbReference type="FunFam" id="1.10.10.10:FF:000004">
    <property type="entry name" value="RNA polymerase sigma factor SigA"/>
    <property type="match status" value="1"/>
</dbReference>
<dbReference type="GO" id="GO:0006352">
    <property type="term" value="P:DNA-templated transcription initiation"/>
    <property type="evidence" value="ECO:0007669"/>
    <property type="project" value="UniProtKB-UniRule"/>
</dbReference>
<dbReference type="EMBL" id="BMJQ01000022">
    <property type="protein sequence ID" value="GGF45116.1"/>
    <property type="molecule type" value="Genomic_DNA"/>
</dbReference>
<comment type="subunit">
    <text evidence="6">Interacts transiently with the RNA polymerase catalytic core.</text>
</comment>
<dbReference type="HAMAP" id="MF_00963">
    <property type="entry name" value="Sigma70_RpoD_SigA"/>
    <property type="match status" value="1"/>
</dbReference>
<keyword evidence="2 6" id="KW-0805">Transcription regulation</keyword>
<comment type="subcellular location">
    <subcellularLocation>
        <location evidence="6">Cytoplasm</location>
    </subcellularLocation>
</comment>
<feature type="region of interest" description="Sigma-70 factor domain-3" evidence="6">
    <location>
        <begin position="500"/>
        <end position="576"/>
    </location>
</feature>
<proteinExistence type="inferred from homology"/>
<evidence type="ECO:0000256" key="4">
    <source>
        <dbReference type="ARBA" id="ARBA00023125"/>
    </source>
</evidence>
<evidence type="ECO:0000259" key="8">
    <source>
        <dbReference type="PROSITE" id="PS00715"/>
    </source>
</evidence>
<dbReference type="InterPro" id="IPR012760">
    <property type="entry name" value="RNA_pol_sigma_RpoD_C"/>
</dbReference>
<dbReference type="FunFam" id="1.10.601.10:FF:000001">
    <property type="entry name" value="RNA polymerase sigma factor SigA"/>
    <property type="match status" value="1"/>
</dbReference>
<gene>
    <name evidence="6" type="primary">rpoD</name>
    <name evidence="10" type="ORF">GCM10011611_59460</name>
</gene>
<dbReference type="InterPro" id="IPR013325">
    <property type="entry name" value="RNA_pol_sigma_r2"/>
</dbReference>
<dbReference type="NCBIfam" id="TIGR02393">
    <property type="entry name" value="RpoD_Cterm"/>
    <property type="match status" value="1"/>
</dbReference>
<keyword evidence="5 6" id="KW-0804">Transcription</keyword>
<dbReference type="Pfam" id="PF04546">
    <property type="entry name" value="Sigma70_ner"/>
    <property type="match status" value="1"/>
</dbReference>
<dbReference type="InterPro" id="IPR050239">
    <property type="entry name" value="Sigma-70_RNA_pol_init_factors"/>
</dbReference>
<dbReference type="Pfam" id="PF04539">
    <property type="entry name" value="Sigma70_r3"/>
    <property type="match status" value="1"/>
</dbReference>
<evidence type="ECO:0000256" key="6">
    <source>
        <dbReference type="HAMAP-Rule" id="MF_00963"/>
    </source>
</evidence>
<evidence type="ECO:0000256" key="2">
    <source>
        <dbReference type="ARBA" id="ARBA00023015"/>
    </source>
</evidence>
<keyword evidence="4 6" id="KW-0238">DNA-binding</keyword>
<dbReference type="GO" id="GO:0016987">
    <property type="term" value="F:sigma factor activity"/>
    <property type="evidence" value="ECO:0007669"/>
    <property type="project" value="UniProtKB-UniRule"/>
</dbReference>
<dbReference type="PROSITE" id="PS00716">
    <property type="entry name" value="SIGMA70_2"/>
    <property type="match status" value="1"/>
</dbReference>
<dbReference type="NCBIfam" id="NF004208">
    <property type="entry name" value="PRK05658.1"/>
    <property type="match status" value="1"/>
</dbReference>
<comment type="similarity">
    <text evidence="6">Belongs to the sigma-70 factor family. RpoD/SigA subfamily.</text>
</comment>
<dbReference type="GO" id="GO:0005737">
    <property type="term" value="C:cytoplasm"/>
    <property type="evidence" value="ECO:0007669"/>
    <property type="project" value="UniProtKB-SubCell"/>
</dbReference>
<dbReference type="Pfam" id="PF00140">
    <property type="entry name" value="Sigma70_r1_2"/>
    <property type="match status" value="1"/>
</dbReference>
<sequence length="655" mass="73420">MATKAANTAEVNENRDEAAESLIVDSMAQAVKKMVARGKERGYVTYDELNAALPQDQVSSEQIEDTMTMLSELGINVVEAEETEEPAAPVDDDSGDGESRVNGNLDDEDIGRTDDPVRMYLREMGSVELLSREGEIAIAKRIEAGREMMIGGICESPLTMRAVIGWRDALNDSKILLRDIIDLDATYGSAFPGEGEGEEGEEPVAVEAEGDEPEGEIEGAEGGEGGEGEGEEASISLSAMEAELKPTVIAAFDKIAEIYKKLAKLHQERVDAAQAGEELPKATEKRYLKHKEEMVEAMQGIRLNNGRIETLVQQLYDLNRQLIALEGKLLRLAESDGVKRQDFLNHYFGSELNPNWFDKIRTLSGKGWQTFLTKHVTEAENIRKTISEVAAETGLPIGEFRRVVATVQRGEREASRAKKEMVEANLRLVISIAKKYTNRGLQFLDLIQEGNIGLMKAVDKFEYRRGYKFSTYATWWIRQAITRSIADQARTIRIPVHMIETINKLVRTSRQMLHEIGREPTPEELAEKLMMPLEKVRKVLKIAKEPISLETPIGDEEDSHLGDFIEDKNAVLPLDAAIQANLRETTTRVLASLTAREERVLRMRFGIGMNTDHTLEEVGQQFSVTRERIRQIEAKALRKLKHPSRSRKLRSFLDT</sequence>
<dbReference type="RefSeq" id="WP_189051825.1">
    <property type="nucleotide sequence ID" value="NZ_BMJQ01000022.1"/>
</dbReference>
<dbReference type="PANTHER" id="PTHR30603:SF60">
    <property type="entry name" value="RNA POLYMERASE SIGMA FACTOR RPOD"/>
    <property type="match status" value="1"/>
</dbReference>
<reference evidence="10" key="2">
    <citation type="submission" date="2020-09" db="EMBL/GenBank/DDBJ databases">
        <authorList>
            <person name="Sun Q."/>
            <person name="Zhou Y."/>
        </authorList>
    </citation>
    <scope>NUCLEOTIDE SEQUENCE</scope>
    <source>
        <strain evidence="10">CGMCC 1.15725</strain>
    </source>
</reference>
<feature type="compositionally biased region" description="Acidic residues" evidence="7">
    <location>
        <begin position="83"/>
        <end position="96"/>
    </location>
</feature>
<dbReference type="Pfam" id="PF04542">
    <property type="entry name" value="Sigma70_r2"/>
    <property type="match status" value="1"/>
</dbReference>